<feature type="coiled-coil region" evidence="2">
    <location>
        <begin position="104"/>
        <end position="149"/>
    </location>
</feature>
<evidence type="ECO:0000256" key="3">
    <source>
        <dbReference type="SAM" id="MobiDB-lite"/>
    </source>
</evidence>
<feature type="compositionally biased region" description="Basic and acidic residues" evidence="3">
    <location>
        <begin position="286"/>
        <end position="296"/>
    </location>
</feature>
<evidence type="ECO:0000256" key="1">
    <source>
        <dbReference type="ARBA" id="ARBA00043985"/>
    </source>
</evidence>
<dbReference type="AlphaFoldDB" id="A0A8J6C111"/>
<dbReference type="InterPro" id="IPR007157">
    <property type="entry name" value="PspA_VIPP1"/>
</dbReference>
<comment type="caution">
    <text evidence="5">The sequence shown here is derived from an EMBL/GenBank/DDBJ whole genome shotgun (WGS) entry which is preliminary data.</text>
</comment>
<dbReference type="Proteomes" id="UP000751190">
    <property type="component" value="Unassembled WGS sequence"/>
</dbReference>
<protein>
    <submittedName>
        <fullName evidence="5">Uncharacterized protein</fullName>
    </submittedName>
</protein>
<accession>A0A8J6C111</accession>
<dbReference type="PANTHER" id="PTHR31088">
    <property type="entry name" value="MEMBRANE-ASSOCIATED PROTEIN VIPP1, CHLOROPLASTIC"/>
    <property type="match status" value="1"/>
</dbReference>
<reference evidence="5" key="1">
    <citation type="submission" date="2021-05" db="EMBL/GenBank/DDBJ databases">
        <title>The genome of the haptophyte Pavlova lutheri (Diacronema luteri, Pavlovales) - a model for lipid biosynthesis in eukaryotic algae.</title>
        <authorList>
            <person name="Hulatt C.J."/>
            <person name="Posewitz M.C."/>
        </authorList>
    </citation>
    <scope>NUCLEOTIDE SEQUENCE</scope>
    <source>
        <strain evidence="5">NIVA-4/92</strain>
    </source>
</reference>
<sequence length="296" mass="32604">MLSRALRIALLAASLALAGAFSTGVARRNQCIVVGTRHRASALLPVRHAAAPRAAVQANLGERFVRLVKANVNKALANAEDPEKVLDQAVVDMQTDLVKVRQSYAEVTASQRRMKEQMRMAEDEAAKWYKRAQLALEKGEEDLAREALERRRGQDDLATNLATQLERQDSSLTGLFDAMKELESKILEAKMKKDQYIARARTAKATSKVNDMLSDVGSSSAVAAFERMKDKVEALEAEAETQRELKQLQGSQAPVSMEAKFKALEGNSKIDDELEKLRQSLPAAKAKGELGQADRE</sequence>
<proteinExistence type="inferred from homology"/>
<feature type="chain" id="PRO_5035190390" evidence="4">
    <location>
        <begin position="21"/>
        <end position="296"/>
    </location>
</feature>
<dbReference type="OrthoDB" id="434485at2759"/>
<dbReference type="EMBL" id="JAGTXO010000080">
    <property type="protein sequence ID" value="KAG8457149.1"/>
    <property type="molecule type" value="Genomic_DNA"/>
</dbReference>
<feature type="signal peptide" evidence="4">
    <location>
        <begin position="1"/>
        <end position="20"/>
    </location>
</feature>
<name>A0A8J6C111_DIALT</name>
<dbReference type="OMA" id="MIFRAKA"/>
<evidence type="ECO:0000313" key="5">
    <source>
        <dbReference type="EMBL" id="KAG8457149.1"/>
    </source>
</evidence>
<keyword evidence="6" id="KW-1185">Reference proteome</keyword>
<comment type="similarity">
    <text evidence="1">Belongs to the PspA/Vipp/IM30 family.</text>
</comment>
<evidence type="ECO:0000256" key="2">
    <source>
        <dbReference type="SAM" id="Coils"/>
    </source>
</evidence>
<dbReference type="Pfam" id="PF04012">
    <property type="entry name" value="PspA_IM30"/>
    <property type="match status" value="1"/>
</dbReference>
<evidence type="ECO:0000256" key="4">
    <source>
        <dbReference type="SAM" id="SignalP"/>
    </source>
</evidence>
<feature type="region of interest" description="Disordered" evidence="3">
    <location>
        <begin position="273"/>
        <end position="296"/>
    </location>
</feature>
<gene>
    <name evidence="5" type="ORF">KFE25_004116</name>
</gene>
<dbReference type="PANTHER" id="PTHR31088:SF6">
    <property type="entry name" value="PHAGE SHOCK PROTEIN A"/>
    <property type="match status" value="1"/>
</dbReference>
<organism evidence="5 6">
    <name type="scientific">Diacronema lutheri</name>
    <name type="common">Unicellular marine alga</name>
    <name type="synonym">Monochrysis lutheri</name>
    <dbReference type="NCBI Taxonomy" id="2081491"/>
    <lineage>
        <taxon>Eukaryota</taxon>
        <taxon>Haptista</taxon>
        <taxon>Haptophyta</taxon>
        <taxon>Pavlovophyceae</taxon>
        <taxon>Pavlovales</taxon>
        <taxon>Pavlovaceae</taxon>
        <taxon>Diacronema</taxon>
    </lineage>
</organism>
<keyword evidence="4" id="KW-0732">Signal</keyword>
<evidence type="ECO:0000313" key="6">
    <source>
        <dbReference type="Proteomes" id="UP000751190"/>
    </source>
</evidence>
<keyword evidence="2" id="KW-0175">Coiled coil</keyword>